<protein>
    <submittedName>
        <fullName evidence="1">Uncharacterized protein</fullName>
    </submittedName>
</protein>
<name>A0A4D6M014_VIGUN</name>
<proteinExistence type="predicted"/>
<sequence length="149" mass="17028">MISSMDNMKPNAMIKTMLEFNNKALILGHRVGTLLWRELKEGGKAKEDNEELKEKYVGIESELENLKGHIIKKHINDFTKGLRQWTFFCKEVDATDSKYDVNKDVIDGRLVDEDDLSAEQMEEMSTTSGRVLVAEEDVTMQVETDPTTN</sequence>
<reference evidence="1 2" key="1">
    <citation type="submission" date="2019-04" db="EMBL/GenBank/DDBJ databases">
        <title>An improved genome assembly and genetic linkage map for asparagus bean, Vigna unguiculata ssp. sesquipedialis.</title>
        <authorList>
            <person name="Xia Q."/>
            <person name="Zhang R."/>
            <person name="Dong Y."/>
        </authorList>
    </citation>
    <scope>NUCLEOTIDE SEQUENCE [LARGE SCALE GENOMIC DNA]</scope>
    <source>
        <tissue evidence="1">Leaf</tissue>
    </source>
</reference>
<accession>A0A4D6M014</accession>
<evidence type="ECO:0000313" key="2">
    <source>
        <dbReference type="Proteomes" id="UP000501690"/>
    </source>
</evidence>
<gene>
    <name evidence="1" type="ORF">DEO72_LG5g2260</name>
</gene>
<evidence type="ECO:0000313" key="1">
    <source>
        <dbReference type="EMBL" id="QCD94180.1"/>
    </source>
</evidence>
<keyword evidence="2" id="KW-1185">Reference proteome</keyword>
<dbReference type="Proteomes" id="UP000501690">
    <property type="component" value="Linkage Group LG5"/>
</dbReference>
<dbReference type="AlphaFoldDB" id="A0A4D6M014"/>
<dbReference type="EMBL" id="CP039349">
    <property type="protein sequence ID" value="QCD94180.1"/>
    <property type="molecule type" value="Genomic_DNA"/>
</dbReference>
<organism evidence="1 2">
    <name type="scientific">Vigna unguiculata</name>
    <name type="common">Cowpea</name>
    <dbReference type="NCBI Taxonomy" id="3917"/>
    <lineage>
        <taxon>Eukaryota</taxon>
        <taxon>Viridiplantae</taxon>
        <taxon>Streptophyta</taxon>
        <taxon>Embryophyta</taxon>
        <taxon>Tracheophyta</taxon>
        <taxon>Spermatophyta</taxon>
        <taxon>Magnoliopsida</taxon>
        <taxon>eudicotyledons</taxon>
        <taxon>Gunneridae</taxon>
        <taxon>Pentapetalae</taxon>
        <taxon>rosids</taxon>
        <taxon>fabids</taxon>
        <taxon>Fabales</taxon>
        <taxon>Fabaceae</taxon>
        <taxon>Papilionoideae</taxon>
        <taxon>50 kb inversion clade</taxon>
        <taxon>NPAAA clade</taxon>
        <taxon>indigoferoid/millettioid clade</taxon>
        <taxon>Phaseoleae</taxon>
        <taxon>Vigna</taxon>
    </lineage>
</organism>